<sequence length="124" mass="12883">MQKTTLILGALVAMVLAALVVVLGGESMARMPLAGHVHGATAAAVDCSGGKVDPAAGRHEDGVRHGDGSACCGTSACHFFAELFGEAPLTLAREQRERGPLLLSMLPIGLPFELDRPPRSRLRG</sequence>
<dbReference type="RefSeq" id="WP_283739780.1">
    <property type="nucleotide sequence ID" value="NZ_JASJEV010000003.1"/>
</dbReference>
<accession>A0ABT7AGL4</accession>
<reference evidence="1 2" key="1">
    <citation type="submission" date="2023-05" db="EMBL/GenBank/DDBJ databases">
        <title>Chelatococcus sp. nov., a moderately thermophilic bacterium isolated from hot spring microbial mat.</title>
        <authorList>
            <person name="Hu C.-J."/>
            <person name="Li W.-J."/>
        </authorList>
    </citation>
    <scope>NUCLEOTIDE SEQUENCE [LARGE SCALE GENOMIC DNA]</scope>
    <source>
        <strain evidence="1 2">SYSU G07232</strain>
    </source>
</reference>
<evidence type="ECO:0008006" key="3">
    <source>
        <dbReference type="Google" id="ProtNLM"/>
    </source>
</evidence>
<evidence type="ECO:0000313" key="1">
    <source>
        <dbReference type="EMBL" id="MDJ1157781.1"/>
    </source>
</evidence>
<evidence type="ECO:0000313" key="2">
    <source>
        <dbReference type="Proteomes" id="UP001321492"/>
    </source>
</evidence>
<proteinExistence type="predicted"/>
<comment type="caution">
    <text evidence="1">The sequence shown here is derived from an EMBL/GenBank/DDBJ whole genome shotgun (WGS) entry which is preliminary data.</text>
</comment>
<dbReference type="Proteomes" id="UP001321492">
    <property type="component" value="Unassembled WGS sequence"/>
</dbReference>
<keyword evidence="2" id="KW-1185">Reference proteome</keyword>
<protein>
    <recommendedName>
        <fullName evidence="3">DUF2946 domain-containing protein</fullName>
    </recommendedName>
</protein>
<gene>
    <name evidence="1" type="ORF">QNA08_05995</name>
</gene>
<organism evidence="1 2">
    <name type="scientific">Chelatococcus albus</name>
    <dbReference type="NCBI Taxonomy" id="3047466"/>
    <lineage>
        <taxon>Bacteria</taxon>
        <taxon>Pseudomonadati</taxon>
        <taxon>Pseudomonadota</taxon>
        <taxon>Alphaproteobacteria</taxon>
        <taxon>Hyphomicrobiales</taxon>
        <taxon>Chelatococcaceae</taxon>
        <taxon>Chelatococcus</taxon>
    </lineage>
</organism>
<dbReference type="EMBL" id="JASJEV010000003">
    <property type="protein sequence ID" value="MDJ1157781.1"/>
    <property type="molecule type" value="Genomic_DNA"/>
</dbReference>
<name>A0ABT7AGL4_9HYPH</name>